<protein>
    <submittedName>
        <fullName evidence="1">ORF1</fullName>
    </submittedName>
</protein>
<name>S4T5T7_9VIRU</name>
<evidence type="ECO:0000313" key="1">
    <source>
        <dbReference type="EMBL" id="AFU07905.1"/>
    </source>
</evidence>
<sequence>MFFRLLIFGRRPRYFQKKRGAWTRRYATHWTRIAWRRRRV</sequence>
<proteinExistence type="predicted"/>
<reference evidence="1" key="1">
    <citation type="journal article" date="2013" name="Vet. Microbiol.">
        <title>Phylogeny, spatio-temporal phylodynamics and evolutionary scenario of Torque teno sus virus 1 (TTSuV1) and 2 (TTSuV2) in wild boars: Fast dispersal and high genetic diversity.</title>
        <authorList>
            <person name="Cadar D."/>
            <person name="Kiss T."/>
            <person name="Adam D."/>
            <person name="Csagola A."/>
            <person name="Novosel D."/>
            <person name="Tuboly T."/>
        </authorList>
    </citation>
    <scope>NUCLEOTIDE SEQUENCE</scope>
    <source>
        <strain evidence="1">RO-826</strain>
    </source>
</reference>
<feature type="non-terminal residue" evidence="1">
    <location>
        <position position="40"/>
    </location>
</feature>
<accession>S4T5T7</accession>
<organism evidence="1">
    <name type="scientific">Torque teno sus virus 1a</name>
    <dbReference type="NCBI Taxonomy" id="687386"/>
    <lineage>
        <taxon>Viruses</taxon>
        <taxon>Monodnaviria</taxon>
        <taxon>Shotokuvirae</taxon>
        <taxon>Commensaviricota</taxon>
        <taxon>Cardeaviricetes</taxon>
        <taxon>Sanitavirales</taxon>
        <taxon>Anelloviridae</taxon>
        <taxon>Iotatorquevirus</taxon>
        <taxon>Iotatorquevirus suida1a</taxon>
    </lineage>
</organism>
<dbReference type="EMBL" id="JX444445">
    <property type="protein sequence ID" value="AFU07905.1"/>
    <property type="molecule type" value="Genomic_DNA"/>
</dbReference>